<comment type="subcellular location">
    <subcellularLocation>
        <location evidence="6">Cytoplasm</location>
    </subcellularLocation>
</comment>
<gene>
    <name evidence="6" type="primary">nadK</name>
    <name evidence="7" type="ORF">ACKQTC_05385</name>
</gene>
<evidence type="ECO:0000313" key="8">
    <source>
        <dbReference type="Proteomes" id="UP001631949"/>
    </source>
</evidence>
<keyword evidence="6" id="KW-0963">Cytoplasm</keyword>
<feature type="binding site" evidence="6">
    <location>
        <begin position="184"/>
        <end position="189"/>
    </location>
    <ligand>
        <name>NAD(+)</name>
        <dbReference type="ChEBI" id="CHEBI:57540"/>
    </ligand>
</feature>
<dbReference type="HAMAP" id="MF_00361">
    <property type="entry name" value="NAD_kinase"/>
    <property type="match status" value="1"/>
</dbReference>
<evidence type="ECO:0000256" key="1">
    <source>
        <dbReference type="ARBA" id="ARBA00022679"/>
    </source>
</evidence>
<protein>
    <recommendedName>
        <fullName evidence="6">NAD kinase</fullName>
        <ecNumber evidence="6">2.7.1.23</ecNumber>
    </recommendedName>
    <alternativeName>
        <fullName evidence="6">ATP-dependent NAD kinase</fullName>
    </alternativeName>
</protein>
<dbReference type="Pfam" id="PF20143">
    <property type="entry name" value="NAD_kinase_C"/>
    <property type="match status" value="1"/>
</dbReference>
<evidence type="ECO:0000256" key="2">
    <source>
        <dbReference type="ARBA" id="ARBA00022777"/>
    </source>
</evidence>
<keyword evidence="8" id="KW-1185">Reference proteome</keyword>
<dbReference type="InterPro" id="IPR017438">
    <property type="entry name" value="ATP-NAD_kinase_N"/>
</dbReference>
<dbReference type="EC" id="2.7.1.23" evidence="6"/>
<feature type="binding site" evidence="6">
    <location>
        <begin position="143"/>
        <end position="144"/>
    </location>
    <ligand>
        <name>NAD(+)</name>
        <dbReference type="ChEBI" id="CHEBI:57540"/>
    </ligand>
</feature>
<comment type="catalytic activity">
    <reaction evidence="5 6">
        <text>NAD(+) + ATP = ADP + NADP(+) + H(+)</text>
        <dbReference type="Rhea" id="RHEA:18629"/>
        <dbReference type="ChEBI" id="CHEBI:15378"/>
        <dbReference type="ChEBI" id="CHEBI:30616"/>
        <dbReference type="ChEBI" id="CHEBI:57540"/>
        <dbReference type="ChEBI" id="CHEBI:58349"/>
        <dbReference type="ChEBI" id="CHEBI:456216"/>
        <dbReference type="EC" id="2.7.1.23"/>
    </reaction>
</comment>
<feature type="binding site" evidence="6">
    <location>
        <position position="173"/>
    </location>
    <ligand>
        <name>NAD(+)</name>
        <dbReference type="ChEBI" id="CHEBI:57540"/>
    </ligand>
</feature>
<dbReference type="EMBL" id="JBJUVG010000006">
    <property type="protein sequence ID" value="MFM9413791.1"/>
    <property type="molecule type" value="Genomic_DNA"/>
</dbReference>
<feature type="binding site" evidence="6">
    <location>
        <position position="171"/>
    </location>
    <ligand>
        <name>NAD(+)</name>
        <dbReference type="ChEBI" id="CHEBI:57540"/>
    </ligand>
</feature>
<dbReference type="SUPFAM" id="SSF111331">
    <property type="entry name" value="NAD kinase/diacylglycerol kinase-like"/>
    <property type="match status" value="1"/>
</dbReference>
<comment type="function">
    <text evidence="6">Involved in the regulation of the intracellular balance of NAD and NADP, and is a key enzyme in the biosynthesis of NADP. Catalyzes specifically the phosphorylation on 2'-hydroxyl of the adenosine moiety of NAD to yield NADP.</text>
</comment>
<feature type="active site" description="Proton acceptor" evidence="6">
    <location>
        <position position="69"/>
    </location>
</feature>
<dbReference type="GO" id="GO:0016301">
    <property type="term" value="F:kinase activity"/>
    <property type="evidence" value="ECO:0007669"/>
    <property type="project" value="UniProtKB-KW"/>
</dbReference>
<feature type="binding site" evidence="6">
    <location>
        <position position="74"/>
    </location>
    <ligand>
        <name>NAD(+)</name>
        <dbReference type="ChEBI" id="CHEBI:57540"/>
    </ligand>
</feature>
<dbReference type="InterPro" id="IPR016064">
    <property type="entry name" value="NAD/diacylglycerol_kinase_sf"/>
</dbReference>
<keyword evidence="4 6" id="KW-0520">NAD</keyword>
<evidence type="ECO:0000256" key="5">
    <source>
        <dbReference type="ARBA" id="ARBA00047925"/>
    </source>
</evidence>
<reference evidence="7 8" key="1">
    <citation type="journal article" date="2016" name="Int. J. Syst. Evol. Microbiol.">
        <title>Peptococcus simiae sp. nov., isolated from rhesus macaque faeces and emended description of the genus Peptococcus.</title>
        <authorList>
            <person name="Shkoporov A.N."/>
            <person name="Efimov B.A."/>
            <person name="Kondova I."/>
            <person name="Ouwerling B."/>
            <person name="Chaplin A.V."/>
            <person name="Shcherbakova V.A."/>
            <person name="Langermans J.A.M."/>
        </authorList>
    </citation>
    <scope>NUCLEOTIDE SEQUENCE [LARGE SCALE GENOMIC DNA]</scope>
    <source>
        <strain evidence="7 8">M108</strain>
    </source>
</reference>
<dbReference type="PANTHER" id="PTHR20275">
    <property type="entry name" value="NAD KINASE"/>
    <property type="match status" value="1"/>
</dbReference>
<name>A0ABW9H0H6_9FIRM</name>
<dbReference type="Pfam" id="PF01513">
    <property type="entry name" value="NAD_kinase"/>
    <property type="match status" value="1"/>
</dbReference>
<evidence type="ECO:0000256" key="6">
    <source>
        <dbReference type="HAMAP-Rule" id="MF_00361"/>
    </source>
</evidence>
<dbReference type="Proteomes" id="UP001631949">
    <property type="component" value="Unassembled WGS sequence"/>
</dbReference>
<comment type="caution">
    <text evidence="6">Lacks conserved residue(s) required for the propagation of feature annotation.</text>
</comment>
<feature type="binding site" evidence="6">
    <location>
        <begin position="69"/>
        <end position="70"/>
    </location>
    <ligand>
        <name>NAD(+)</name>
        <dbReference type="ChEBI" id="CHEBI:57540"/>
    </ligand>
</feature>
<dbReference type="InterPro" id="IPR017437">
    <property type="entry name" value="ATP-NAD_kinase_PpnK-typ_C"/>
</dbReference>
<dbReference type="Gene3D" id="3.40.50.10330">
    <property type="entry name" value="Probable inorganic polyphosphate/atp-NAD kinase, domain 1"/>
    <property type="match status" value="1"/>
</dbReference>
<keyword evidence="3 6" id="KW-0521">NADP</keyword>
<comment type="cofactor">
    <cofactor evidence="6">
        <name>a divalent metal cation</name>
        <dbReference type="ChEBI" id="CHEBI:60240"/>
    </cofactor>
</comment>
<keyword evidence="6" id="KW-0067">ATP-binding</keyword>
<organism evidence="7 8">
    <name type="scientific">Peptococcus simiae</name>
    <dbReference type="NCBI Taxonomy" id="1643805"/>
    <lineage>
        <taxon>Bacteria</taxon>
        <taxon>Bacillati</taxon>
        <taxon>Bacillota</taxon>
        <taxon>Clostridia</taxon>
        <taxon>Eubacteriales</taxon>
        <taxon>Peptococcaceae</taxon>
        <taxon>Peptococcus</taxon>
    </lineage>
</organism>
<evidence type="ECO:0000256" key="4">
    <source>
        <dbReference type="ARBA" id="ARBA00023027"/>
    </source>
</evidence>
<evidence type="ECO:0000313" key="7">
    <source>
        <dbReference type="EMBL" id="MFM9413791.1"/>
    </source>
</evidence>
<accession>A0ABW9H0H6</accession>
<keyword evidence="1 6" id="KW-0808">Transferase</keyword>
<comment type="caution">
    <text evidence="7">The sequence shown here is derived from an EMBL/GenBank/DDBJ whole genome shotgun (WGS) entry which is preliminary data.</text>
</comment>
<keyword evidence="2 6" id="KW-0418">Kinase</keyword>
<sequence length="294" mass="32296">MSITNVGLYANFEREGVEDLCDEIIAELVRRNVRVYATTDSAFANPDLELLSRRSLLKTIELMLVIGGDGTFLRAATDLDGAPIPMLGINKGHLGFLSELEVEDFFPMLDRILAGDFSIEHRMKIAATLIREGEILAEITGLNDVVINRNPLDNTIALDVYMGDAMVDHYRGDGLIVATPTGSTGYSFSAGGPLIYPGTDCLIVNPICAHLMGVRSIIIPADESIDIFLGRGRSGAYLVADGVNPMLMELGDHLHVERAPGTVQLVHLREHPFFQAVHTKMLNTSERRSRDQYE</sequence>
<comment type="similarity">
    <text evidence="6">Belongs to the NAD kinase family.</text>
</comment>
<dbReference type="RefSeq" id="WP_408977407.1">
    <property type="nucleotide sequence ID" value="NZ_JBJUVG010000006.1"/>
</dbReference>
<evidence type="ECO:0000256" key="3">
    <source>
        <dbReference type="ARBA" id="ARBA00022857"/>
    </source>
</evidence>
<dbReference type="PANTHER" id="PTHR20275:SF0">
    <property type="entry name" value="NAD KINASE"/>
    <property type="match status" value="1"/>
</dbReference>
<dbReference type="InterPro" id="IPR002504">
    <property type="entry name" value="NADK"/>
</dbReference>
<keyword evidence="6" id="KW-0547">Nucleotide-binding</keyword>
<proteinExistence type="inferred from homology"/>
<dbReference type="Gene3D" id="2.60.200.30">
    <property type="entry name" value="Probable inorganic polyphosphate/atp-NAD kinase, domain 2"/>
    <property type="match status" value="1"/>
</dbReference>